<dbReference type="SUPFAM" id="SSF55729">
    <property type="entry name" value="Acyl-CoA N-acyltransferases (Nat)"/>
    <property type="match status" value="1"/>
</dbReference>
<gene>
    <name evidence="2" type="ORF">F7D73_09645</name>
</gene>
<dbReference type="OrthoDB" id="9808687at2"/>
<dbReference type="Proteomes" id="UP000480425">
    <property type="component" value="Unassembled WGS sequence"/>
</dbReference>
<feature type="domain" description="BioF2-like acetyltransferase" evidence="1">
    <location>
        <begin position="174"/>
        <end position="285"/>
    </location>
</feature>
<evidence type="ECO:0000313" key="2">
    <source>
        <dbReference type="EMBL" id="MQN81205.1"/>
    </source>
</evidence>
<organism evidence="2 3">
    <name type="scientific">Segatella copri</name>
    <dbReference type="NCBI Taxonomy" id="165179"/>
    <lineage>
        <taxon>Bacteria</taxon>
        <taxon>Pseudomonadati</taxon>
        <taxon>Bacteroidota</taxon>
        <taxon>Bacteroidia</taxon>
        <taxon>Bacteroidales</taxon>
        <taxon>Prevotellaceae</taxon>
        <taxon>Segatella</taxon>
    </lineage>
</organism>
<dbReference type="GO" id="GO:0016740">
    <property type="term" value="F:transferase activity"/>
    <property type="evidence" value="ECO:0007669"/>
    <property type="project" value="UniProtKB-KW"/>
</dbReference>
<evidence type="ECO:0000259" key="1">
    <source>
        <dbReference type="Pfam" id="PF13480"/>
    </source>
</evidence>
<name>A0A6G1U225_9BACT</name>
<dbReference type="AlphaFoldDB" id="A0A6G1U225"/>
<sequence>MITVKRYTPENHQTWNEFVKQSRQGTFLFDRNYMDYHQDRFHDHSLMIYYKDKLYALLPANEVVSDSGNKVVSDSDIEISLKELVSHQGLTYGGLLTCNKMTAALTCETFEAIGNYLKQEGFSKLTYKAIPWIYHKIPSEEDLYALIHTGKASLSTREISTTIPLHNKLRFSEQRRRGIRKAKRNQLIIRQSTPEDVLAFWNILNNNLQQKYHTRPVHSNEELQLLMSRFPENIIGYSVLKDEEVIAGTILFITPQVIHTQYIGASEKGKEEGALDLLFDYIINQKKWNAPFIDFGKSTEDRGNYLNANLIHQKEGFGGRGVVYDTYEWRL</sequence>
<dbReference type="RefSeq" id="WP_153124248.1">
    <property type="nucleotide sequence ID" value="NZ_VZCB01000079.1"/>
</dbReference>
<protein>
    <submittedName>
        <fullName evidence="2">GNAT family N-acetyltransferase</fullName>
    </submittedName>
</protein>
<comment type="caution">
    <text evidence="2">The sequence shown here is derived from an EMBL/GenBank/DDBJ whole genome shotgun (WGS) entry which is preliminary data.</text>
</comment>
<keyword evidence="2" id="KW-0808">Transferase</keyword>
<dbReference type="Gene3D" id="3.40.630.30">
    <property type="match status" value="1"/>
</dbReference>
<dbReference type="EMBL" id="VZCB01000079">
    <property type="protein sequence ID" value="MQN81205.1"/>
    <property type="molecule type" value="Genomic_DNA"/>
</dbReference>
<evidence type="ECO:0000313" key="3">
    <source>
        <dbReference type="Proteomes" id="UP000480425"/>
    </source>
</evidence>
<accession>A0A6G1U225</accession>
<proteinExistence type="predicted"/>
<dbReference type="InterPro" id="IPR016181">
    <property type="entry name" value="Acyl_CoA_acyltransferase"/>
</dbReference>
<dbReference type="Pfam" id="PF13480">
    <property type="entry name" value="Acetyltransf_6"/>
    <property type="match status" value="1"/>
</dbReference>
<dbReference type="InterPro" id="IPR038740">
    <property type="entry name" value="BioF2-like_GNAT_dom"/>
</dbReference>
<reference evidence="2 3" key="1">
    <citation type="submission" date="2019-09" db="EMBL/GenBank/DDBJ databases">
        <title>Distinct polysaccharide growth profiles of human intestinal Prevotella copri isolates.</title>
        <authorList>
            <person name="Fehlner-Peach H."/>
            <person name="Magnabosco C."/>
            <person name="Raghavan V."/>
            <person name="Scher J.U."/>
            <person name="Tett A."/>
            <person name="Cox L.M."/>
            <person name="Gottsegen C."/>
            <person name="Watters A."/>
            <person name="Wiltshire- Gordon J.D."/>
            <person name="Segata N."/>
            <person name="Bonneau R."/>
            <person name="Littman D.R."/>
        </authorList>
    </citation>
    <scope>NUCLEOTIDE SEQUENCE [LARGE SCALE GENOMIC DNA]</scope>
    <source>
        <strain evidence="3">iA622</strain>
    </source>
</reference>